<gene>
    <name evidence="2" type="ORF">Cadr_000024616</name>
</gene>
<evidence type="ECO:0000313" key="3">
    <source>
        <dbReference type="Proteomes" id="UP000299084"/>
    </source>
</evidence>
<feature type="signal peptide" evidence="1">
    <location>
        <begin position="1"/>
        <end position="18"/>
    </location>
</feature>
<dbReference type="AlphaFoldDB" id="A0A5N4CPU8"/>
<name>A0A5N4CPU8_CAMDR</name>
<dbReference type="EMBL" id="JWIN03000021">
    <property type="protein sequence ID" value="KAB1260820.1"/>
    <property type="molecule type" value="Genomic_DNA"/>
</dbReference>
<organism evidence="2 3">
    <name type="scientific">Camelus dromedarius</name>
    <name type="common">Dromedary</name>
    <name type="synonym">Arabian camel</name>
    <dbReference type="NCBI Taxonomy" id="9838"/>
    <lineage>
        <taxon>Eukaryota</taxon>
        <taxon>Metazoa</taxon>
        <taxon>Chordata</taxon>
        <taxon>Craniata</taxon>
        <taxon>Vertebrata</taxon>
        <taxon>Euteleostomi</taxon>
        <taxon>Mammalia</taxon>
        <taxon>Eutheria</taxon>
        <taxon>Laurasiatheria</taxon>
        <taxon>Artiodactyla</taxon>
        <taxon>Tylopoda</taxon>
        <taxon>Camelidae</taxon>
        <taxon>Camelus</taxon>
    </lineage>
</organism>
<keyword evidence="1" id="KW-0732">Signal</keyword>
<comment type="caution">
    <text evidence="2">The sequence shown here is derived from an EMBL/GenBank/DDBJ whole genome shotgun (WGS) entry which is preliminary data.</text>
</comment>
<dbReference type="Proteomes" id="UP000299084">
    <property type="component" value="Unassembled WGS sequence"/>
</dbReference>
<proteinExistence type="predicted"/>
<evidence type="ECO:0000313" key="2">
    <source>
        <dbReference type="EMBL" id="KAB1260820.1"/>
    </source>
</evidence>
<evidence type="ECO:0000256" key="1">
    <source>
        <dbReference type="SAM" id="SignalP"/>
    </source>
</evidence>
<sequence>MLFLQLPLLLALLPGADSEDGKSSGNCPVGCKKGGNFSNEELTELETLFRTFFINFALTFHNRIIQWQLKCKFRFFSGDWGYEAIAAPWAGSSWHDGALLLLAGLAFWARKRRTLCPTRQLSSPFGMRSPAAQDSDVAKHSP</sequence>
<feature type="chain" id="PRO_5024406855" evidence="1">
    <location>
        <begin position="19"/>
        <end position="142"/>
    </location>
</feature>
<accession>A0A5N4CPU8</accession>
<reference evidence="2 3" key="1">
    <citation type="journal article" date="2019" name="Mol. Ecol. Resour.">
        <title>Improving Illumina assemblies with Hi-C and long reads: an example with the North African dromedary.</title>
        <authorList>
            <person name="Elbers J.P."/>
            <person name="Rogers M.F."/>
            <person name="Perelman P.L."/>
            <person name="Proskuryakova A.A."/>
            <person name="Serdyukova N.A."/>
            <person name="Johnson W.E."/>
            <person name="Horin P."/>
            <person name="Corander J."/>
            <person name="Murphy D."/>
            <person name="Burger P.A."/>
        </authorList>
    </citation>
    <scope>NUCLEOTIDE SEQUENCE [LARGE SCALE GENOMIC DNA]</scope>
    <source>
        <strain evidence="2">Drom800</strain>
        <tissue evidence="2">Blood</tissue>
    </source>
</reference>
<dbReference type="STRING" id="9838.ENSCDRP00005025041"/>
<keyword evidence="3" id="KW-1185">Reference proteome</keyword>
<protein>
    <submittedName>
        <fullName evidence="2">Uncharacterized protein</fullName>
    </submittedName>
</protein>